<comment type="caution">
    <text evidence="1">The sequence shown here is derived from an EMBL/GenBank/DDBJ whole genome shotgun (WGS) entry which is preliminary data.</text>
</comment>
<sequence length="530" mass="62128">MDNESDSVYSIRSKKSRHHHYDEIGKHMVKYDKLQNHNDSNNSPFLINCKGCEYNISRKKEKNLGCFIYIEKDMASTLKGRWEKDSDVTIGDIEKMVIDKESSILRMGAKLWLNSIIEDEGIYDLLNFFIENDFINFIDKEIILQVGGIIQKGSDLCLDGFFGIELFPKNSNIEKFSIEGKIVKIKNERKLYALGIIIALTIIPENTKVDLKTDEKILKWSIDYNLKGIKFLINDKNGEITEMMKEVKLPALKKELIRNKHSIEEVVIKYHNIIIDKYTLRWNYNPIEGAFRNSFKEISNNINHIDIILLDQVKDCFIECNGANVTIDWKESFRLINNEISTGRNVTNRIDASIRSFRVKNFLKILPTYKILYRRKTWGIKNDKCPRCILEIEYWDHIWSCEKNGPNNKENVLFRESVEEFSRTTCLEKSLEKCIWEERCNETIEIEKQMGLFKELKRKKWIDTNDSADDDDDISNNKNYNNKNDKKKIKKIKNIIKIDLENSVKEDVFCLGSSNRHRIGNNIISNLVNT</sequence>
<gene>
    <name evidence="1" type="ORF">RhiirA5_434636</name>
</gene>
<dbReference type="EMBL" id="LLXJ01003804">
    <property type="protein sequence ID" value="PKB96557.1"/>
    <property type="molecule type" value="Genomic_DNA"/>
</dbReference>
<evidence type="ECO:0000313" key="1">
    <source>
        <dbReference type="EMBL" id="PKB96557.1"/>
    </source>
</evidence>
<reference evidence="1 2" key="2">
    <citation type="submission" date="2017-09" db="EMBL/GenBank/DDBJ databases">
        <title>Extensive intraspecific genome diversity in a model arbuscular mycorrhizal fungus.</title>
        <authorList>
            <person name="Chen E.C."/>
            <person name="Morin E."/>
            <person name="Beaudet D."/>
            <person name="Noel J."/>
            <person name="Ndikumana S."/>
            <person name="Charron P."/>
            <person name="St-Onge C."/>
            <person name="Giorgi J."/>
            <person name="Grigoriev I.V."/>
            <person name="Roux C."/>
            <person name="Martin F.M."/>
            <person name="Corradi N."/>
        </authorList>
    </citation>
    <scope>NUCLEOTIDE SEQUENCE [LARGE SCALE GENOMIC DNA]</scope>
    <source>
        <strain evidence="1 2">A5</strain>
    </source>
</reference>
<proteinExistence type="predicted"/>
<accession>A0A2N0NPR2</accession>
<evidence type="ECO:0000313" key="2">
    <source>
        <dbReference type="Proteomes" id="UP000232722"/>
    </source>
</evidence>
<dbReference type="VEuPathDB" id="FungiDB:RhiirA1_402833"/>
<reference evidence="1 2" key="1">
    <citation type="submission" date="2016-04" db="EMBL/GenBank/DDBJ databases">
        <title>Genome analyses suggest a sexual origin of heterokaryosis in a supposedly ancient asexual fungus.</title>
        <authorList>
            <person name="Ropars J."/>
            <person name="Sedzielewska K."/>
            <person name="Noel J."/>
            <person name="Charron P."/>
            <person name="Farinelli L."/>
            <person name="Marton T."/>
            <person name="Kruger M."/>
            <person name="Pelin A."/>
            <person name="Brachmann A."/>
            <person name="Corradi N."/>
        </authorList>
    </citation>
    <scope>NUCLEOTIDE SEQUENCE [LARGE SCALE GENOMIC DNA]</scope>
    <source>
        <strain evidence="1 2">A5</strain>
    </source>
</reference>
<dbReference type="VEuPathDB" id="FungiDB:RhiirFUN_010308"/>
<organism evidence="1 2">
    <name type="scientific">Rhizophagus irregularis</name>
    <dbReference type="NCBI Taxonomy" id="588596"/>
    <lineage>
        <taxon>Eukaryota</taxon>
        <taxon>Fungi</taxon>
        <taxon>Fungi incertae sedis</taxon>
        <taxon>Mucoromycota</taxon>
        <taxon>Glomeromycotina</taxon>
        <taxon>Glomeromycetes</taxon>
        <taxon>Glomerales</taxon>
        <taxon>Glomeraceae</taxon>
        <taxon>Rhizophagus</taxon>
    </lineage>
</organism>
<dbReference type="Proteomes" id="UP000232722">
    <property type="component" value="Unassembled WGS sequence"/>
</dbReference>
<dbReference type="AlphaFoldDB" id="A0A2N0NPR2"/>
<dbReference type="VEuPathDB" id="FungiDB:FUN_021028"/>
<name>A0A2N0NPR2_9GLOM</name>
<protein>
    <submittedName>
        <fullName evidence="1">Uncharacterized protein</fullName>
    </submittedName>
</protein>